<keyword evidence="1" id="KW-0732">Signal</keyword>
<keyword evidence="3" id="KW-1185">Reference proteome</keyword>
<evidence type="ECO:0000256" key="1">
    <source>
        <dbReference type="SAM" id="SignalP"/>
    </source>
</evidence>
<feature type="chain" id="PRO_5012013008" evidence="1">
    <location>
        <begin position="25"/>
        <end position="133"/>
    </location>
</feature>
<evidence type="ECO:0000313" key="3">
    <source>
        <dbReference type="Proteomes" id="UP000242188"/>
    </source>
</evidence>
<reference evidence="2 3" key="1">
    <citation type="journal article" date="2017" name="Nat. Ecol. Evol.">
        <title>Scallop genome provides insights into evolution of bilaterian karyotype and development.</title>
        <authorList>
            <person name="Wang S."/>
            <person name="Zhang J."/>
            <person name="Jiao W."/>
            <person name="Li J."/>
            <person name="Xun X."/>
            <person name="Sun Y."/>
            <person name="Guo X."/>
            <person name="Huan P."/>
            <person name="Dong B."/>
            <person name="Zhang L."/>
            <person name="Hu X."/>
            <person name="Sun X."/>
            <person name="Wang J."/>
            <person name="Zhao C."/>
            <person name="Wang Y."/>
            <person name="Wang D."/>
            <person name="Huang X."/>
            <person name="Wang R."/>
            <person name="Lv J."/>
            <person name="Li Y."/>
            <person name="Zhang Z."/>
            <person name="Liu B."/>
            <person name="Lu W."/>
            <person name="Hui Y."/>
            <person name="Liang J."/>
            <person name="Zhou Z."/>
            <person name="Hou R."/>
            <person name="Li X."/>
            <person name="Liu Y."/>
            <person name="Li H."/>
            <person name="Ning X."/>
            <person name="Lin Y."/>
            <person name="Zhao L."/>
            <person name="Xing Q."/>
            <person name="Dou J."/>
            <person name="Li Y."/>
            <person name="Mao J."/>
            <person name="Guo H."/>
            <person name="Dou H."/>
            <person name="Li T."/>
            <person name="Mu C."/>
            <person name="Jiang W."/>
            <person name="Fu Q."/>
            <person name="Fu X."/>
            <person name="Miao Y."/>
            <person name="Liu J."/>
            <person name="Yu Q."/>
            <person name="Li R."/>
            <person name="Liao H."/>
            <person name="Li X."/>
            <person name="Kong Y."/>
            <person name="Jiang Z."/>
            <person name="Chourrout D."/>
            <person name="Li R."/>
            <person name="Bao Z."/>
        </authorList>
    </citation>
    <scope>NUCLEOTIDE SEQUENCE [LARGE SCALE GENOMIC DNA]</scope>
    <source>
        <strain evidence="2 3">PY_sf001</strain>
    </source>
</reference>
<dbReference type="OrthoDB" id="6184475at2759"/>
<evidence type="ECO:0000313" key="2">
    <source>
        <dbReference type="EMBL" id="OWF44103.1"/>
    </source>
</evidence>
<dbReference type="Proteomes" id="UP000242188">
    <property type="component" value="Unassembled WGS sequence"/>
</dbReference>
<gene>
    <name evidence="2" type="ORF">KP79_PYT21085</name>
</gene>
<comment type="caution">
    <text evidence="2">The sequence shown here is derived from an EMBL/GenBank/DDBJ whole genome shotgun (WGS) entry which is preliminary data.</text>
</comment>
<dbReference type="EMBL" id="NEDP02004925">
    <property type="protein sequence ID" value="OWF44103.1"/>
    <property type="molecule type" value="Genomic_DNA"/>
</dbReference>
<proteinExistence type="predicted"/>
<feature type="signal peptide" evidence="1">
    <location>
        <begin position="1"/>
        <end position="24"/>
    </location>
</feature>
<protein>
    <submittedName>
        <fullName evidence="2">Uncharacterized protein</fullName>
    </submittedName>
</protein>
<organism evidence="2 3">
    <name type="scientific">Mizuhopecten yessoensis</name>
    <name type="common">Japanese scallop</name>
    <name type="synonym">Patinopecten yessoensis</name>
    <dbReference type="NCBI Taxonomy" id="6573"/>
    <lineage>
        <taxon>Eukaryota</taxon>
        <taxon>Metazoa</taxon>
        <taxon>Spiralia</taxon>
        <taxon>Lophotrochozoa</taxon>
        <taxon>Mollusca</taxon>
        <taxon>Bivalvia</taxon>
        <taxon>Autobranchia</taxon>
        <taxon>Pteriomorphia</taxon>
        <taxon>Pectinida</taxon>
        <taxon>Pectinoidea</taxon>
        <taxon>Pectinidae</taxon>
        <taxon>Mizuhopecten</taxon>
    </lineage>
</organism>
<dbReference type="AlphaFoldDB" id="A0A210Q5T3"/>
<name>A0A210Q5T3_MIZYE</name>
<accession>A0A210Q5T3</accession>
<sequence>MLTVTAVVVILTLATVQVQHSVQAAHTGSHEHSEHGTVTYVYDPVMHYLVARTHSTCYFMGLDNHQIHQVHQVNGLEQLEYTDDRWVKQLLTSTKQLHVFHGISTTTFSEFVMFRRAKRTQCLLHVDGRSTSK</sequence>